<dbReference type="AlphaFoldDB" id="A0A0L6VCK5"/>
<sequence length="300" mass="34478">MKVTKFGKICGPYHFPFFELLGFLELNQEHSLKQRKRRLCCVFKDSHKNLINYSNMLAPTAKFTSLLIVRMLAINKKLPIQQTNVKSAFLFAPLKEDLYIKTPKGLKKNALIYFNQSEADPCIYIHKNKASIMLFHVDDLIVVGDHMIRTFLGMDVTCENKQIKLNQQKLIWKGLELAGIEECQPLETPLNLIQLESISGNSTLAANNPIHLTTLNPSDIILIQLGQMTWKHDYCKGALFFSRRLVRWIGIVKTEKSKNPTKCDINNQGLLEKLKNFGSNSKTKHLDIKMKTLCEMRKKK</sequence>
<dbReference type="VEuPathDB" id="FungiDB:VP01_192g5"/>
<organism evidence="1 2">
    <name type="scientific">Puccinia sorghi</name>
    <dbReference type="NCBI Taxonomy" id="27349"/>
    <lineage>
        <taxon>Eukaryota</taxon>
        <taxon>Fungi</taxon>
        <taxon>Dikarya</taxon>
        <taxon>Basidiomycota</taxon>
        <taxon>Pucciniomycotina</taxon>
        <taxon>Pucciniomycetes</taxon>
        <taxon>Pucciniales</taxon>
        <taxon>Pucciniaceae</taxon>
        <taxon>Puccinia</taxon>
    </lineage>
</organism>
<dbReference type="EMBL" id="LAVV01006759">
    <property type="protein sequence ID" value="KNZ58439.1"/>
    <property type="molecule type" value="Genomic_DNA"/>
</dbReference>
<dbReference type="Proteomes" id="UP000037035">
    <property type="component" value="Unassembled WGS sequence"/>
</dbReference>
<reference evidence="1 2" key="1">
    <citation type="submission" date="2015-08" db="EMBL/GenBank/DDBJ databases">
        <title>Next Generation Sequencing and Analysis of the Genome of Puccinia sorghi L Schw, the Causal Agent of Maize Common Rust.</title>
        <authorList>
            <person name="Rochi L."/>
            <person name="Burguener G."/>
            <person name="Darino M."/>
            <person name="Turjanski A."/>
            <person name="Kreff E."/>
            <person name="Dieguez M.J."/>
            <person name="Sacco F."/>
        </authorList>
    </citation>
    <scope>NUCLEOTIDE SEQUENCE [LARGE SCALE GENOMIC DNA]</scope>
    <source>
        <strain evidence="1 2">RO10H11247</strain>
    </source>
</reference>
<protein>
    <recommendedName>
        <fullName evidence="3">Reverse transcriptase Ty1/copia-type domain-containing protein</fullName>
    </recommendedName>
</protein>
<evidence type="ECO:0000313" key="2">
    <source>
        <dbReference type="Proteomes" id="UP000037035"/>
    </source>
</evidence>
<name>A0A0L6VCK5_9BASI</name>
<evidence type="ECO:0008006" key="3">
    <source>
        <dbReference type="Google" id="ProtNLM"/>
    </source>
</evidence>
<dbReference type="InterPro" id="IPR043502">
    <property type="entry name" value="DNA/RNA_pol_sf"/>
</dbReference>
<proteinExistence type="predicted"/>
<keyword evidence="2" id="KW-1185">Reference proteome</keyword>
<dbReference type="SUPFAM" id="SSF56672">
    <property type="entry name" value="DNA/RNA polymerases"/>
    <property type="match status" value="1"/>
</dbReference>
<accession>A0A0L6VCK5</accession>
<evidence type="ECO:0000313" key="1">
    <source>
        <dbReference type="EMBL" id="KNZ58439.1"/>
    </source>
</evidence>
<gene>
    <name evidence="1" type="ORF">VP01_192g5</name>
</gene>
<comment type="caution">
    <text evidence="1">The sequence shown here is derived from an EMBL/GenBank/DDBJ whole genome shotgun (WGS) entry which is preliminary data.</text>
</comment>
<dbReference type="OrthoDB" id="8048545at2759"/>